<reference evidence="2 3" key="1">
    <citation type="submission" date="2015-12" db="EMBL/GenBank/DDBJ databases">
        <title>The genome of Folsomia candida.</title>
        <authorList>
            <person name="Faddeeva A."/>
            <person name="Derks M.F."/>
            <person name="Anvar Y."/>
            <person name="Smit S."/>
            <person name="Van Straalen N."/>
            <person name="Roelofs D."/>
        </authorList>
    </citation>
    <scope>NUCLEOTIDE SEQUENCE [LARGE SCALE GENOMIC DNA]</scope>
    <source>
        <strain evidence="2 3">VU population</strain>
        <tissue evidence="2">Whole body</tissue>
    </source>
</reference>
<proteinExistence type="predicted"/>
<keyword evidence="3" id="KW-1185">Reference proteome</keyword>
<comment type="caution">
    <text evidence="2">The sequence shown here is derived from an EMBL/GenBank/DDBJ whole genome shotgun (WGS) entry which is preliminary data.</text>
</comment>
<feature type="region of interest" description="Disordered" evidence="1">
    <location>
        <begin position="1"/>
        <end position="25"/>
    </location>
</feature>
<evidence type="ECO:0000313" key="2">
    <source>
        <dbReference type="EMBL" id="OXA44429.1"/>
    </source>
</evidence>
<dbReference type="Proteomes" id="UP000198287">
    <property type="component" value="Unassembled WGS sequence"/>
</dbReference>
<gene>
    <name evidence="2" type="ORF">Fcan01_20403</name>
</gene>
<organism evidence="2 3">
    <name type="scientific">Folsomia candida</name>
    <name type="common">Springtail</name>
    <dbReference type="NCBI Taxonomy" id="158441"/>
    <lineage>
        <taxon>Eukaryota</taxon>
        <taxon>Metazoa</taxon>
        <taxon>Ecdysozoa</taxon>
        <taxon>Arthropoda</taxon>
        <taxon>Hexapoda</taxon>
        <taxon>Collembola</taxon>
        <taxon>Entomobryomorpha</taxon>
        <taxon>Isotomoidea</taxon>
        <taxon>Isotomidae</taxon>
        <taxon>Proisotominae</taxon>
        <taxon>Folsomia</taxon>
    </lineage>
</organism>
<evidence type="ECO:0000256" key="1">
    <source>
        <dbReference type="SAM" id="MobiDB-lite"/>
    </source>
</evidence>
<sequence>MEPVSSSDTLKLEKGEENDEYKDKKISSMEPTYACKVGCTVVTHGKGPPINEFKGDVTLNFFFKERSPSPSKNSPRKGRHVNKYTVRVQLKDDNERNNSHVETILDSEKSGTHPRIENSGVGSILFQAVTTTDSIYYFVYKTDALREAATSNWRKACACIKGTLE</sequence>
<dbReference type="AlphaFoldDB" id="A0A226DGX0"/>
<protein>
    <submittedName>
        <fullName evidence="2">Uncharacterized protein</fullName>
    </submittedName>
</protein>
<feature type="compositionally biased region" description="Basic and acidic residues" evidence="1">
    <location>
        <begin position="10"/>
        <end position="25"/>
    </location>
</feature>
<accession>A0A226DGX0</accession>
<dbReference type="EMBL" id="LNIX01000019">
    <property type="protein sequence ID" value="OXA44429.1"/>
    <property type="molecule type" value="Genomic_DNA"/>
</dbReference>
<name>A0A226DGX0_FOLCA</name>
<evidence type="ECO:0000313" key="3">
    <source>
        <dbReference type="Proteomes" id="UP000198287"/>
    </source>
</evidence>